<evidence type="ECO:0000313" key="2">
    <source>
        <dbReference type="Proteomes" id="UP000017174"/>
    </source>
</evidence>
<dbReference type="HOGENOM" id="CLU_2556169_0_0_11"/>
<comment type="caution">
    <text evidence="1">The sequence shown here is derived from an EMBL/GenBank/DDBJ whole genome shotgun (WGS) entry which is preliminary data.</text>
</comment>
<protein>
    <submittedName>
        <fullName evidence="1">Uncharacterized protein</fullName>
    </submittedName>
</protein>
<evidence type="ECO:0000313" key="1">
    <source>
        <dbReference type="EMBL" id="ERT65369.1"/>
    </source>
</evidence>
<accession>U7V2I5</accession>
<sequence length="82" mass="9240">MRSGAYDGSTVRWVYGDRGLALALLVARVFADHHDHTVTADHFAFIADRLNARLDLHRIPFDCNLITGEIRGSVKTRNYLSL</sequence>
<dbReference type="EMBL" id="AXZG01000054">
    <property type="protein sequence ID" value="ERT65369.1"/>
    <property type="molecule type" value="Genomic_DNA"/>
</dbReference>
<proteinExistence type="predicted"/>
<gene>
    <name evidence="1" type="ORF">HMPREF0742_02037</name>
</gene>
<dbReference type="AlphaFoldDB" id="U7V2I5"/>
<organism evidence="1 2">
    <name type="scientific">Rothia aeria F0184</name>
    <dbReference type="NCBI Taxonomy" id="888019"/>
    <lineage>
        <taxon>Bacteria</taxon>
        <taxon>Bacillati</taxon>
        <taxon>Actinomycetota</taxon>
        <taxon>Actinomycetes</taxon>
        <taxon>Micrococcales</taxon>
        <taxon>Micrococcaceae</taxon>
        <taxon>Rothia</taxon>
    </lineage>
</organism>
<reference evidence="1 2" key="1">
    <citation type="submission" date="2013-08" db="EMBL/GenBank/DDBJ databases">
        <authorList>
            <person name="Weinstock G."/>
            <person name="Sodergren E."/>
            <person name="Wylie T."/>
            <person name="Fulton L."/>
            <person name="Fulton R."/>
            <person name="Fronick C."/>
            <person name="O'Laughlin M."/>
            <person name="Godfrey J."/>
            <person name="Miner T."/>
            <person name="Herter B."/>
            <person name="Appelbaum E."/>
            <person name="Cordes M."/>
            <person name="Lek S."/>
            <person name="Wollam A."/>
            <person name="Pepin K.H."/>
            <person name="Palsikar V.B."/>
            <person name="Mitreva M."/>
            <person name="Wilson R.K."/>
        </authorList>
    </citation>
    <scope>NUCLEOTIDE SEQUENCE [LARGE SCALE GENOMIC DNA]</scope>
    <source>
        <strain evidence="1 2">F0184</strain>
    </source>
</reference>
<name>U7V2I5_9MICC</name>
<dbReference type="Proteomes" id="UP000017174">
    <property type="component" value="Unassembled WGS sequence"/>
</dbReference>